<keyword evidence="5 6" id="KW-0472">Membrane</keyword>
<keyword evidence="3 6" id="KW-0812">Transmembrane</keyword>
<feature type="transmembrane region" description="Helical" evidence="6">
    <location>
        <begin position="87"/>
        <end position="109"/>
    </location>
</feature>
<feature type="transmembrane region" description="Helical" evidence="6">
    <location>
        <begin position="27"/>
        <end position="50"/>
    </location>
</feature>
<comment type="similarity">
    <text evidence="2">Belongs to the cornichon family.</text>
</comment>
<evidence type="ECO:0000256" key="2">
    <source>
        <dbReference type="ARBA" id="ARBA00010095"/>
    </source>
</evidence>
<dbReference type="EMBL" id="MBFR01000205">
    <property type="protein sequence ID" value="PVU91363.1"/>
    <property type="molecule type" value="Genomic_DNA"/>
</dbReference>
<evidence type="ECO:0000256" key="3">
    <source>
        <dbReference type="ARBA" id="ARBA00022692"/>
    </source>
</evidence>
<dbReference type="AlphaFoldDB" id="A0A2T9YGB0"/>
<evidence type="ECO:0000313" key="7">
    <source>
        <dbReference type="EMBL" id="PVU91363.1"/>
    </source>
</evidence>
<evidence type="ECO:0000256" key="6">
    <source>
        <dbReference type="SAM" id="Phobius"/>
    </source>
</evidence>
<name>A0A2T9YGB0_9FUNG</name>
<comment type="caution">
    <text evidence="7">The sequence shown here is derived from an EMBL/GenBank/DDBJ whole genome shotgun (WGS) entry which is preliminary data.</text>
</comment>
<proteinExistence type="inferred from homology"/>
<dbReference type="Pfam" id="PF03311">
    <property type="entry name" value="Cornichon"/>
    <property type="match status" value="1"/>
</dbReference>
<evidence type="ECO:0000256" key="4">
    <source>
        <dbReference type="ARBA" id="ARBA00022989"/>
    </source>
</evidence>
<dbReference type="STRING" id="133385.A0A2T9YGB0"/>
<reference evidence="7 8" key="1">
    <citation type="journal article" date="2018" name="MBio">
        <title>Comparative Genomics Reveals the Core Gene Toolbox for the Fungus-Insect Symbiosis.</title>
        <authorList>
            <person name="Wang Y."/>
            <person name="Stata M."/>
            <person name="Wang W."/>
            <person name="Stajich J.E."/>
            <person name="White M.M."/>
            <person name="Moncalvo J.M."/>
        </authorList>
    </citation>
    <scope>NUCLEOTIDE SEQUENCE [LARGE SCALE GENOMIC DNA]</scope>
    <source>
        <strain evidence="7 8">SWE-8-4</strain>
    </source>
</reference>
<dbReference type="Proteomes" id="UP000245383">
    <property type="component" value="Unassembled WGS sequence"/>
</dbReference>
<evidence type="ECO:0000256" key="5">
    <source>
        <dbReference type="ARBA" id="ARBA00023136"/>
    </source>
</evidence>
<dbReference type="GO" id="GO:0016192">
    <property type="term" value="P:vesicle-mediated transport"/>
    <property type="evidence" value="ECO:0007669"/>
    <property type="project" value="InterPro"/>
</dbReference>
<protein>
    <recommendedName>
        <fullName evidence="9">ER-derived vesicles protein ERV14</fullName>
    </recommendedName>
</protein>
<evidence type="ECO:0000256" key="1">
    <source>
        <dbReference type="ARBA" id="ARBA00004141"/>
    </source>
</evidence>
<dbReference type="PANTHER" id="PTHR12290">
    <property type="entry name" value="CORNICHON-RELATED"/>
    <property type="match status" value="1"/>
</dbReference>
<dbReference type="InterPro" id="IPR003377">
    <property type="entry name" value="Cornichon"/>
</dbReference>
<keyword evidence="8" id="KW-1185">Reference proteome</keyword>
<accession>A0A2T9YGB0</accession>
<evidence type="ECO:0000313" key="8">
    <source>
        <dbReference type="Proteomes" id="UP000245383"/>
    </source>
</evidence>
<comment type="subcellular location">
    <subcellularLocation>
        <location evidence="1">Membrane</location>
        <topology evidence="1">Multi-pass membrane protein</topology>
    </subcellularLocation>
</comment>
<organism evidence="7 8">
    <name type="scientific">Smittium simulii</name>
    <dbReference type="NCBI Taxonomy" id="133385"/>
    <lineage>
        <taxon>Eukaryota</taxon>
        <taxon>Fungi</taxon>
        <taxon>Fungi incertae sedis</taxon>
        <taxon>Zoopagomycota</taxon>
        <taxon>Kickxellomycotina</taxon>
        <taxon>Harpellomycetes</taxon>
        <taxon>Harpellales</taxon>
        <taxon>Legeriomycetaceae</taxon>
        <taxon>Smittium</taxon>
    </lineage>
</organism>
<gene>
    <name evidence="7" type="ORF">BB561_004430</name>
</gene>
<dbReference type="SMART" id="SM01398">
    <property type="entry name" value="Cornichon"/>
    <property type="match status" value="1"/>
</dbReference>
<evidence type="ECO:0008006" key="9">
    <source>
        <dbReference type="Google" id="ProtNLM"/>
    </source>
</evidence>
<sequence length="118" mass="13659">MLTDLECDYINPIDLANSLNKYVMPEMLVYLGTVLFLCLYGEWLSLLINLPLTIFNITKIINGKQYYDATEVFRTLSKHKRESFFKVGFYLLAFFYYLYCMIVCLVGDAGEAHQAPLS</sequence>
<keyword evidence="4 6" id="KW-1133">Transmembrane helix</keyword>
<dbReference type="GO" id="GO:0016020">
    <property type="term" value="C:membrane"/>
    <property type="evidence" value="ECO:0007669"/>
    <property type="project" value="UniProtKB-SubCell"/>
</dbReference>
<dbReference type="OrthoDB" id="434393at2759"/>